<protein>
    <recommendedName>
        <fullName evidence="2">Poor homologous synapsis 1 PH domain-containing protein</fullName>
    </recommendedName>
</protein>
<dbReference type="InterPro" id="IPR057619">
    <property type="entry name" value="PH_PHS1"/>
</dbReference>
<accession>A0AAV1R6G7</accession>
<name>A0AAV1R6G7_9ROSI</name>
<evidence type="ECO:0000313" key="3">
    <source>
        <dbReference type="EMBL" id="CAK7329018.1"/>
    </source>
</evidence>
<reference evidence="3 4" key="1">
    <citation type="submission" date="2024-01" db="EMBL/GenBank/DDBJ databases">
        <authorList>
            <person name="Waweru B."/>
        </authorList>
    </citation>
    <scope>NUCLEOTIDE SEQUENCE [LARGE SCALE GENOMIC DNA]</scope>
</reference>
<dbReference type="Proteomes" id="UP001314170">
    <property type="component" value="Unassembled WGS sequence"/>
</dbReference>
<comment type="caution">
    <text evidence="3">The sequence shown here is derived from an EMBL/GenBank/DDBJ whole genome shotgun (WGS) entry which is preliminary data.</text>
</comment>
<evidence type="ECO:0000259" key="2">
    <source>
        <dbReference type="Pfam" id="PF25349"/>
    </source>
</evidence>
<feature type="domain" description="Poor homologous synapsis 1 PH" evidence="2">
    <location>
        <begin position="56"/>
        <end position="108"/>
    </location>
</feature>
<dbReference type="AlphaFoldDB" id="A0AAV1R6G7"/>
<gene>
    <name evidence="3" type="ORF">DCAF_LOCUS6765</name>
</gene>
<dbReference type="Pfam" id="PF25349">
    <property type="entry name" value="PH_PHS1"/>
    <property type="match status" value="1"/>
</dbReference>
<evidence type="ECO:0000256" key="1">
    <source>
        <dbReference type="SAM" id="MobiDB-lite"/>
    </source>
</evidence>
<dbReference type="EMBL" id="CAWUPB010000905">
    <property type="protein sequence ID" value="CAK7329018.1"/>
    <property type="molecule type" value="Genomic_DNA"/>
</dbReference>
<proteinExistence type="predicted"/>
<keyword evidence="4" id="KW-1185">Reference proteome</keyword>
<evidence type="ECO:0000313" key="4">
    <source>
        <dbReference type="Proteomes" id="UP001314170"/>
    </source>
</evidence>
<feature type="region of interest" description="Disordered" evidence="1">
    <location>
        <begin position="1"/>
        <end position="21"/>
    </location>
</feature>
<sequence>MAGTRPPQNPKDGTQQPSKRNGRYITLASSTSLLSHYRVPLSSLFIQARTLPLQAIFSWPQVSCMEASPVRGSRVVFVQKFVMRFLAFSDSQAFMCFLKENLKDIRNVGPPSSKLGSDVSPPSEFISANGIYGRGAEKLSNANPVGSSKHPIRSSSTIGSLQYTCLEATALAHDSEAAWATLPLSFSALLSDSCMEAKQESPTVPMTHGSQMMSSSNNGRMQYTYPEATKLSHDSGAKFVTLRSSISAHLSGFCTEAKQGLHDRVWSYDRNFEMGERSVARPAMDCTSVLGKLIVRHLTVEQEDGVTVEIHRWRCHGPSSPSFPTIPDGNPKNLGPLFYTYTYLASGLKKELAETCMFDEAHGGVPIGCWIDWATRSIVGRLLDCFATVGSSWRRANEVGLELLKALNWLEVDDVVVGLTRGVDRTELGYKKAGLVKSTKDEGGSYHDRKRYNWRLEEIDR</sequence>
<organism evidence="3 4">
    <name type="scientific">Dovyalis caffra</name>
    <dbReference type="NCBI Taxonomy" id="77055"/>
    <lineage>
        <taxon>Eukaryota</taxon>
        <taxon>Viridiplantae</taxon>
        <taxon>Streptophyta</taxon>
        <taxon>Embryophyta</taxon>
        <taxon>Tracheophyta</taxon>
        <taxon>Spermatophyta</taxon>
        <taxon>Magnoliopsida</taxon>
        <taxon>eudicotyledons</taxon>
        <taxon>Gunneridae</taxon>
        <taxon>Pentapetalae</taxon>
        <taxon>rosids</taxon>
        <taxon>fabids</taxon>
        <taxon>Malpighiales</taxon>
        <taxon>Salicaceae</taxon>
        <taxon>Flacourtieae</taxon>
        <taxon>Dovyalis</taxon>
    </lineage>
</organism>